<dbReference type="Proteomes" id="UP001138500">
    <property type="component" value="Unassembled WGS sequence"/>
</dbReference>
<name>A0A9W7SX18_9PEZI</name>
<accession>A0A9W7SX18</accession>
<dbReference type="EMBL" id="RIBY02000868">
    <property type="protein sequence ID" value="KAH9836433.1"/>
    <property type="molecule type" value="Genomic_DNA"/>
</dbReference>
<comment type="caution">
    <text evidence="1">The sequence shown here is derived from an EMBL/GenBank/DDBJ whole genome shotgun (WGS) entry which is preliminary data.</text>
</comment>
<gene>
    <name evidence="1" type="ORF">Tdes44962_MAKER08465</name>
</gene>
<reference evidence="1 2" key="2">
    <citation type="journal article" date="2021" name="Curr. Genet.">
        <title>Genetic response to nitrogen starvation in the aggressive Eucalyptus foliar pathogen Teratosphaeria destructans.</title>
        <authorList>
            <person name="Havenga M."/>
            <person name="Wingfield B.D."/>
            <person name="Wingfield M.J."/>
            <person name="Dreyer L.L."/>
            <person name="Roets F."/>
            <person name="Aylward J."/>
        </authorList>
    </citation>
    <scope>NUCLEOTIDE SEQUENCE [LARGE SCALE GENOMIC DNA]</scope>
    <source>
        <strain evidence="1">CMW44962</strain>
    </source>
</reference>
<organism evidence="1 2">
    <name type="scientific">Teratosphaeria destructans</name>
    <dbReference type="NCBI Taxonomy" id="418781"/>
    <lineage>
        <taxon>Eukaryota</taxon>
        <taxon>Fungi</taxon>
        <taxon>Dikarya</taxon>
        <taxon>Ascomycota</taxon>
        <taxon>Pezizomycotina</taxon>
        <taxon>Dothideomycetes</taxon>
        <taxon>Dothideomycetidae</taxon>
        <taxon>Mycosphaerellales</taxon>
        <taxon>Teratosphaeriaceae</taxon>
        <taxon>Teratosphaeria</taxon>
    </lineage>
</organism>
<reference evidence="1 2" key="1">
    <citation type="journal article" date="2018" name="IMA Fungus">
        <title>IMA Genome-F 10: Nine draft genome sequences of Claviceps purpurea s.lat., including C. arundinis, C. humidiphila, and C. cf. spartinae, pseudomolecules for the pitch canker pathogen Fusarium circinatum, draft genome of Davidsoniella eucalypti, Grosmannia galeiformis, Quambalaria eucalypti, and Teratosphaeria destructans.</title>
        <authorList>
            <person name="Wingfield B.D."/>
            <person name="Liu M."/>
            <person name="Nguyen H.D."/>
            <person name="Lane F.A."/>
            <person name="Morgan S.W."/>
            <person name="De Vos L."/>
            <person name="Wilken P.M."/>
            <person name="Duong T.A."/>
            <person name="Aylward J."/>
            <person name="Coetzee M.P."/>
            <person name="Dadej K."/>
            <person name="De Beer Z.W."/>
            <person name="Findlay W."/>
            <person name="Havenga M."/>
            <person name="Kolarik M."/>
            <person name="Menzies J.G."/>
            <person name="Naidoo K."/>
            <person name="Pochopski O."/>
            <person name="Shoukouhi P."/>
            <person name="Santana Q.C."/>
            <person name="Seifert K.A."/>
            <person name="Soal N."/>
            <person name="Steenkamp E.T."/>
            <person name="Tatham C.T."/>
            <person name="van der Nest M.A."/>
            <person name="Wingfield M.J."/>
        </authorList>
    </citation>
    <scope>NUCLEOTIDE SEQUENCE [LARGE SCALE GENOMIC DNA]</scope>
    <source>
        <strain evidence="1">CMW44962</strain>
    </source>
</reference>
<sequence>MVYEMERLDPDAPACRAPGPPKALNITSSKRVRGCINLSPSRLFTLTGLTLLAADRMKGRTAK</sequence>
<dbReference type="AlphaFoldDB" id="A0A9W7SX18"/>
<keyword evidence="2" id="KW-1185">Reference proteome</keyword>
<protein>
    <submittedName>
        <fullName evidence="1">Uncharacterized protein</fullName>
    </submittedName>
</protein>
<evidence type="ECO:0000313" key="2">
    <source>
        <dbReference type="Proteomes" id="UP001138500"/>
    </source>
</evidence>
<proteinExistence type="predicted"/>
<evidence type="ECO:0000313" key="1">
    <source>
        <dbReference type="EMBL" id="KAH9836433.1"/>
    </source>
</evidence>